<dbReference type="Pfam" id="PF12146">
    <property type="entry name" value="Hydrolase_4"/>
    <property type="match status" value="1"/>
</dbReference>
<organism evidence="2 3">
    <name type="scientific">Pseudomicrostroma glucosiphilum</name>
    <dbReference type="NCBI Taxonomy" id="1684307"/>
    <lineage>
        <taxon>Eukaryota</taxon>
        <taxon>Fungi</taxon>
        <taxon>Dikarya</taxon>
        <taxon>Basidiomycota</taxon>
        <taxon>Ustilaginomycotina</taxon>
        <taxon>Exobasidiomycetes</taxon>
        <taxon>Microstromatales</taxon>
        <taxon>Microstromatales incertae sedis</taxon>
        <taxon>Pseudomicrostroma</taxon>
    </lineage>
</organism>
<gene>
    <name evidence="2" type="ORF">BCV69DRAFT_250980</name>
</gene>
<dbReference type="FunFam" id="3.40.50.1820:FF:000231">
    <property type="entry name" value="Chromosome 1, whole genome shotgun sequence"/>
    <property type="match status" value="1"/>
</dbReference>
<dbReference type="PANTHER" id="PTHR11614">
    <property type="entry name" value="PHOSPHOLIPASE-RELATED"/>
    <property type="match status" value="1"/>
</dbReference>
<sequence>MAAKANGQNGLTAAQLKRPVIGRGLSSPYAPLPPTDFPSLFIGLLFQIYTIFIEPILCHLRLTRPGGFDPTYGRSKIPPNAFEKHFVLENPKIKYRHGKTFISSKGLSKGNSWDKEGDAFVAYTTFWCPEAVAECGFTADVVLLHGINDHGAKLAPHGHKFALAGFRVILVDLPTFGNSSGLHAYIPSLKILIEAVHAVLYDVRDHDLTEREGGPFVVTDTRRKLFLEGHSMGGFTALYYAALYPPATEEELRNGGLVGNRWRPHVDGVAVAAPMIGISPESRPSYAVELFAKTMRFFLGRLPVASAVRGKVSDDERVETEFHLDPMTYKGRLRIATGLAILEGLNDLQERAELIRCPVQFHHGDHDRATSWKSSKEFFERLPAEDKEYRLWSGYEHVMMKNVKGQSEADDRKRDAVLQEITDWLVRQARKE</sequence>
<dbReference type="InterPro" id="IPR029058">
    <property type="entry name" value="AB_hydrolase_fold"/>
</dbReference>
<dbReference type="InterPro" id="IPR051044">
    <property type="entry name" value="MAG_DAG_Lipase"/>
</dbReference>
<dbReference type="InterPro" id="IPR022742">
    <property type="entry name" value="Hydrolase_4"/>
</dbReference>
<dbReference type="SUPFAM" id="SSF53474">
    <property type="entry name" value="alpha/beta-Hydrolases"/>
    <property type="match status" value="1"/>
</dbReference>
<dbReference type="GeneID" id="37012140"/>
<dbReference type="Proteomes" id="UP000245942">
    <property type="component" value="Unassembled WGS sequence"/>
</dbReference>
<dbReference type="Gene3D" id="3.40.50.1820">
    <property type="entry name" value="alpha/beta hydrolase"/>
    <property type="match status" value="1"/>
</dbReference>
<evidence type="ECO:0000259" key="1">
    <source>
        <dbReference type="Pfam" id="PF12146"/>
    </source>
</evidence>
<dbReference type="STRING" id="1684307.A0A316U432"/>
<dbReference type="AlphaFoldDB" id="A0A316U432"/>
<proteinExistence type="predicted"/>
<keyword evidence="2" id="KW-0378">Hydrolase</keyword>
<feature type="domain" description="Serine aminopeptidase S33" evidence="1">
    <location>
        <begin position="139"/>
        <end position="400"/>
    </location>
</feature>
<name>A0A316U432_9BASI</name>
<accession>A0A316U432</accession>
<dbReference type="OrthoDB" id="10249433at2759"/>
<protein>
    <submittedName>
        <fullName evidence="2">Alpha/beta-hydrolase</fullName>
    </submittedName>
</protein>
<evidence type="ECO:0000313" key="3">
    <source>
        <dbReference type="Proteomes" id="UP000245942"/>
    </source>
</evidence>
<dbReference type="GO" id="GO:0016787">
    <property type="term" value="F:hydrolase activity"/>
    <property type="evidence" value="ECO:0007669"/>
    <property type="project" value="UniProtKB-KW"/>
</dbReference>
<dbReference type="RefSeq" id="XP_025346684.1">
    <property type="nucleotide sequence ID" value="XM_025490406.1"/>
</dbReference>
<keyword evidence="3" id="KW-1185">Reference proteome</keyword>
<dbReference type="EMBL" id="KZ819331">
    <property type="protein sequence ID" value="PWN19524.1"/>
    <property type="molecule type" value="Genomic_DNA"/>
</dbReference>
<evidence type="ECO:0000313" key="2">
    <source>
        <dbReference type="EMBL" id="PWN19524.1"/>
    </source>
</evidence>
<reference evidence="2 3" key="1">
    <citation type="journal article" date="2018" name="Mol. Biol. Evol.">
        <title>Broad Genomic Sampling Reveals a Smut Pathogenic Ancestry of the Fungal Clade Ustilaginomycotina.</title>
        <authorList>
            <person name="Kijpornyongpan T."/>
            <person name="Mondo S.J."/>
            <person name="Barry K."/>
            <person name="Sandor L."/>
            <person name="Lee J."/>
            <person name="Lipzen A."/>
            <person name="Pangilinan J."/>
            <person name="LaButti K."/>
            <person name="Hainaut M."/>
            <person name="Henrissat B."/>
            <person name="Grigoriev I.V."/>
            <person name="Spatafora J.W."/>
            <person name="Aime M.C."/>
        </authorList>
    </citation>
    <scope>NUCLEOTIDE SEQUENCE [LARGE SCALE GENOMIC DNA]</scope>
    <source>
        <strain evidence="2 3">MCA 4718</strain>
    </source>
</reference>